<evidence type="ECO:0000313" key="2">
    <source>
        <dbReference type="EMBL" id="CAK9180653.1"/>
    </source>
</evidence>
<dbReference type="PANTHER" id="PTHR34120:SF15">
    <property type="entry name" value="CALCIUM_CALMODULIN PROTEIN KINASE"/>
    <property type="match status" value="1"/>
</dbReference>
<dbReference type="Proteomes" id="UP001642360">
    <property type="component" value="Unassembled WGS sequence"/>
</dbReference>
<organism evidence="2 3">
    <name type="scientific">Ilex paraguariensis</name>
    <name type="common">yerba mate</name>
    <dbReference type="NCBI Taxonomy" id="185542"/>
    <lineage>
        <taxon>Eukaryota</taxon>
        <taxon>Viridiplantae</taxon>
        <taxon>Streptophyta</taxon>
        <taxon>Embryophyta</taxon>
        <taxon>Tracheophyta</taxon>
        <taxon>Spermatophyta</taxon>
        <taxon>Magnoliopsida</taxon>
        <taxon>eudicotyledons</taxon>
        <taxon>Gunneridae</taxon>
        <taxon>Pentapetalae</taxon>
        <taxon>asterids</taxon>
        <taxon>campanulids</taxon>
        <taxon>Aquifoliales</taxon>
        <taxon>Aquifoliaceae</taxon>
        <taxon>Ilex</taxon>
    </lineage>
</organism>
<accession>A0ABC8UI43</accession>
<dbReference type="AlphaFoldDB" id="A0ABC8UI43"/>
<reference evidence="2 3" key="1">
    <citation type="submission" date="2024-02" db="EMBL/GenBank/DDBJ databases">
        <authorList>
            <person name="Vignale AGUSTIN F."/>
            <person name="Sosa J E."/>
            <person name="Modenutti C."/>
        </authorList>
    </citation>
    <scope>NUCLEOTIDE SEQUENCE [LARGE SCALE GENOMIC DNA]</scope>
</reference>
<feature type="region of interest" description="Disordered" evidence="1">
    <location>
        <begin position="211"/>
        <end position="232"/>
    </location>
</feature>
<feature type="region of interest" description="Disordered" evidence="1">
    <location>
        <begin position="1"/>
        <end position="32"/>
    </location>
</feature>
<feature type="region of interest" description="Disordered" evidence="1">
    <location>
        <begin position="128"/>
        <end position="155"/>
    </location>
</feature>
<evidence type="ECO:0000256" key="1">
    <source>
        <dbReference type="SAM" id="MobiDB-lite"/>
    </source>
</evidence>
<proteinExistence type="predicted"/>
<dbReference type="PANTHER" id="PTHR34120">
    <property type="entry name" value="EXPRESSED PROTEIN"/>
    <property type="match status" value="1"/>
</dbReference>
<keyword evidence="3" id="KW-1185">Reference proteome</keyword>
<name>A0ABC8UI43_9AQUA</name>
<dbReference type="EMBL" id="CAUOFW020007802">
    <property type="protein sequence ID" value="CAK9180653.1"/>
    <property type="molecule type" value="Genomic_DNA"/>
</dbReference>
<evidence type="ECO:0000313" key="3">
    <source>
        <dbReference type="Proteomes" id="UP001642360"/>
    </source>
</evidence>
<gene>
    <name evidence="2" type="ORF">ILEXP_LOCUS50673</name>
</gene>
<comment type="caution">
    <text evidence="2">The sequence shown here is derived from an EMBL/GenBank/DDBJ whole genome shotgun (WGS) entry which is preliminary data.</text>
</comment>
<sequence>MSLEPRLLNPVCDSGDGHHQTLPENKPSSDPLEIPLDLPPDSFWVPKEQELDWINHNAFIERKGSIKAVLSQNFNSNSILSPQRSLSMNHKSKASIFGLPKAQKYCPVDVNLRRKCKEGKVRLVRSRSEPDRKWLEQGTEPGSPRVSCMGKVGSKRGKGKRTGFWSRVKVVIWTGFLTNRVVSKGSAELVEPEIGPDTLVELKRFESGRREVHQKVRGERRQGTEESKVKNGRWDSERKYWTVTTVDDSK</sequence>
<protein>
    <submittedName>
        <fullName evidence="2">Uncharacterized protein</fullName>
    </submittedName>
</protein>